<gene>
    <name evidence="2" type="ordered locus">M5M_04215</name>
</gene>
<protein>
    <recommendedName>
        <fullName evidence="4">MSHA pilin protein MshD</fullName>
    </recommendedName>
</protein>
<keyword evidence="1" id="KW-0812">Transmembrane</keyword>
<sequence length="155" mass="16165">MRTNQSGISLIELVVFIAIVGIALVAILNVFNQSIRASVDPMINIKGIEMAQAQLDRVLARKFDANTPTGGVPACGSAEPGAVPCAGIVPDTAFDDVGDFNGDVLVPEPGYTLTTQVVEAGAEIGLANPQARRITVQVDLPGGESIQLSAYKVNF</sequence>
<dbReference type="STRING" id="1117647.M5M_04215"/>
<name>K4KIM6_SIMAS</name>
<evidence type="ECO:0000256" key="1">
    <source>
        <dbReference type="SAM" id="Phobius"/>
    </source>
</evidence>
<keyword evidence="1" id="KW-0472">Membrane</keyword>
<dbReference type="PROSITE" id="PS00409">
    <property type="entry name" value="PROKAR_NTER_METHYL"/>
    <property type="match status" value="1"/>
</dbReference>
<dbReference type="AlphaFoldDB" id="K4KIM6"/>
<dbReference type="EMBL" id="CP003746">
    <property type="protein sequence ID" value="AFU98050.1"/>
    <property type="molecule type" value="Genomic_DNA"/>
</dbReference>
<accession>K4KIM6</accession>
<dbReference type="HOGENOM" id="CLU_110706_2_0_6"/>
<organism evidence="2 3">
    <name type="scientific">Simiduia agarivorans (strain DSM 21679 / JCM 13881 / BCRC 17597 / SA1)</name>
    <dbReference type="NCBI Taxonomy" id="1117647"/>
    <lineage>
        <taxon>Bacteria</taxon>
        <taxon>Pseudomonadati</taxon>
        <taxon>Pseudomonadota</taxon>
        <taxon>Gammaproteobacteria</taxon>
        <taxon>Cellvibrionales</taxon>
        <taxon>Cellvibrionaceae</taxon>
        <taxon>Simiduia</taxon>
    </lineage>
</organism>
<dbReference type="eggNOG" id="COG4967">
    <property type="taxonomic scope" value="Bacteria"/>
</dbReference>
<reference evidence="2 3" key="1">
    <citation type="journal article" date="2013" name="Genome Announc.">
        <title>Complete genome sequence of Simiduia agarivorans SA1(T), a marine bacterium able to degrade a variety of polysaccharides.</title>
        <authorList>
            <person name="Lin S.Y."/>
            <person name="Shieh W.Y."/>
            <person name="Chen J.S."/>
            <person name="Tang S.L."/>
        </authorList>
    </citation>
    <scope>NUCLEOTIDE SEQUENCE [LARGE SCALE GENOMIC DNA]</scope>
    <source>
        <strain evidence="3">DSM 21679 / JCM 13881 / BCRC 17597 / SA1</strain>
    </source>
</reference>
<feature type="transmembrane region" description="Helical" evidence="1">
    <location>
        <begin position="7"/>
        <end position="31"/>
    </location>
</feature>
<dbReference type="InterPro" id="IPR012902">
    <property type="entry name" value="N_methyl_site"/>
</dbReference>
<evidence type="ECO:0008006" key="4">
    <source>
        <dbReference type="Google" id="ProtNLM"/>
    </source>
</evidence>
<proteinExistence type="predicted"/>
<evidence type="ECO:0000313" key="2">
    <source>
        <dbReference type="EMBL" id="AFU98050.1"/>
    </source>
</evidence>
<keyword evidence="3" id="KW-1185">Reference proteome</keyword>
<dbReference type="RefSeq" id="WP_015046223.1">
    <property type="nucleotide sequence ID" value="NC_018868.3"/>
</dbReference>
<evidence type="ECO:0000313" key="3">
    <source>
        <dbReference type="Proteomes" id="UP000000466"/>
    </source>
</evidence>
<dbReference type="Pfam" id="PF07963">
    <property type="entry name" value="N_methyl"/>
    <property type="match status" value="1"/>
</dbReference>
<keyword evidence="1" id="KW-1133">Transmembrane helix</keyword>
<dbReference type="KEGG" id="saga:M5M_04215"/>
<dbReference type="Proteomes" id="UP000000466">
    <property type="component" value="Chromosome"/>
</dbReference>